<dbReference type="EMBL" id="JAYFSO010000006">
    <property type="protein sequence ID" value="MEA5123475.1"/>
    <property type="molecule type" value="Genomic_DNA"/>
</dbReference>
<dbReference type="PANTHER" id="PTHR46565">
    <property type="entry name" value="COLD SHOCK DOMAIN PROTEIN 2"/>
    <property type="match status" value="1"/>
</dbReference>
<proteinExistence type="predicted"/>
<reference evidence="6 7" key="1">
    <citation type="submission" date="2016-05" db="EMBL/GenBank/DDBJ databases">
        <title>Pathogenic, phenotypic and molecular characterisation of Xanthomonas nasturtii sp. nov. and Xanthomonas floridensis sp. nov., new species of Xanthomonas associated with watercress production in Florida.</title>
        <authorList>
            <person name="Vicente J.G."/>
            <person name="Rothwell S."/>
            <person name="Holub E.B."/>
            <person name="Studholme D.J."/>
        </authorList>
    </citation>
    <scope>NUCLEOTIDE SEQUENCE [LARGE SCALE GENOMIC DNA]</scope>
    <source>
        <strain evidence="6 7">WHRI 8848</strain>
    </source>
</reference>
<keyword evidence="8" id="KW-1185">Reference proteome</keyword>
<dbReference type="Pfam" id="PF00313">
    <property type="entry name" value="CSD"/>
    <property type="match status" value="1"/>
</dbReference>
<feature type="transmembrane region" description="Helical" evidence="3">
    <location>
        <begin position="91"/>
        <end position="114"/>
    </location>
</feature>
<evidence type="ECO:0000256" key="3">
    <source>
        <dbReference type="SAM" id="Phobius"/>
    </source>
</evidence>
<keyword evidence="3" id="KW-0472">Membrane</keyword>
<dbReference type="EMBL" id="LXNG01000001">
    <property type="protein sequence ID" value="OAG69416.1"/>
    <property type="molecule type" value="Genomic_DNA"/>
</dbReference>
<feature type="region of interest" description="Disordered" evidence="2">
    <location>
        <begin position="131"/>
        <end position="154"/>
    </location>
</feature>
<dbReference type="Proteomes" id="UP000077659">
    <property type="component" value="Unassembled WGS sequence"/>
</dbReference>
<dbReference type="SMART" id="SM00357">
    <property type="entry name" value="CSP"/>
    <property type="match status" value="1"/>
</dbReference>
<dbReference type="InterPro" id="IPR002059">
    <property type="entry name" value="CSP_DNA-bd"/>
</dbReference>
<evidence type="ECO:0000313" key="8">
    <source>
        <dbReference type="Proteomes" id="UP001303614"/>
    </source>
</evidence>
<feature type="region of interest" description="Disordered" evidence="2">
    <location>
        <begin position="69"/>
        <end position="89"/>
    </location>
</feature>
<dbReference type="PROSITE" id="PS51857">
    <property type="entry name" value="CSD_2"/>
    <property type="match status" value="1"/>
</dbReference>
<dbReference type="SUPFAM" id="SSF50249">
    <property type="entry name" value="Nucleic acid-binding proteins"/>
    <property type="match status" value="1"/>
</dbReference>
<dbReference type="AlphaFoldDB" id="A0A1A9MHW7"/>
<accession>A0A1A9MHW7</accession>
<gene>
    <name evidence="6" type="ORF">A7D17_00960</name>
    <name evidence="5" type="ORF">VB146_06260</name>
</gene>
<evidence type="ECO:0000256" key="1">
    <source>
        <dbReference type="RuleBase" id="RU000408"/>
    </source>
</evidence>
<dbReference type="GO" id="GO:0003676">
    <property type="term" value="F:nucleic acid binding"/>
    <property type="evidence" value="ECO:0007669"/>
    <property type="project" value="InterPro"/>
</dbReference>
<comment type="subcellular location">
    <subcellularLocation>
        <location evidence="1">Cytoplasm</location>
    </subcellularLocation>
</comment>
<dbReference type="GO" id="GO:0005829">
    <property type="term" value="C:cytosol"/>
    <property type="evidence" value="ECO:0007669"/>
    <property type="project" value="UniProtKB-ARBA"/>
</dbReference>
<feature type="compositionally biased region" description="Low complexity" evidence="2">
    <location>
        <begin position="131"/>
        <end position="142"/>
    </location>
</feature>
<dbReference type="RefSeq" id="WP_064507368.1">
    <property type="nucleotide sequence ID" value="NZ_JAYFSN010000001.1"/>
</dbReference>
<comment type="caution">
    <text evidence="6">The sequence shown here is derived from an EMBL/GenBank/DDBJ whole genome shotgun (WGS) entry which is preliminary data.</text>
</comment>
<dbReference type="Proteomes" id="UP001303614">
    <property type="component" value="Unassembled WGS sequence"/>
</dbReference>
<evidence type="ECO:0000256" key="2">
    <source>
        <dbReference type="SAM" id="MobiDB-lite"/>
    </source>
</evidence>
<protein>
    <submittedName>
        <fullName evidence="6">Cold-shock protein</fullName>
    </submittedName>
    <submittedName>
        <fullName evidence="5">Excalibur calcium-binding domain-containing protein</fullName>
    </submittedName>
</protein>
<evidence type="ECO:0000313" key="7">
    <source>
        <dbReference type="Proteomes" id="UP000077659"/>
    </source>
</evidence>
<dbReference type="InterPro" id="IPR012340">
    <property type="entry name" value="NA-bd_OB-fold"/>
</dbReference>
<dbReference type="InterPro" id="IPR008613">
    <property type="entry name" value="Excalibur_Ca-bd_domain"/>
</dbReference>
<sequence>MRTHGTLTRWNAERGFGFITPARPGDDVFVHVSAFGRGTPPPRIGELVSFETDAGPDGRLRAVGITRAGAQAGRRAASGHRHAPRTGTSSAFRLGVGKVALLMLLTGGAAVAYLQRDALSAAMAPTTVAEPAPAPRAATPAATPAPPSCDGRTQCSQMRSCADATYVLQHCPNTQMDGDGDGVPCEQQWCR</sequence>
<dbReference type="Pfam" id="PF05901">
    <property type="entry name" value="Excalibur"/>
    <property type="match status" value="1"/>
</dbReference>
<dbReference type="SMART" id="SM00894">
    <property type="entry name" value="Excalibur"/>
    <property type="match status" value="1"/>
</dbReference>
<dbReference type="STRING" id="1843580.A7D17_00960"/>
<organism evidence="6 7">
    <name type="scientific">Xanthomonas floridensis</name>
    <dbReference type="NCBI Taxonomy" id="1843580"/>
    <lineage>
        <taxon>Bacteria</taxon>
        <taxon>Pseudomonadati</taxon>
        <taxon>Pseudomonadota</taxon>
        <taxon>Gammaproteobacteria</taxon>
        <taxon>Lysobacterales</taxon>
        <taxon>Lysobacteraceae</taxon>
        <taxon>Xanthomonas</taxon>
    </lineage>
</organism>
<feature type="domain" description="CSD" evidence="4">
    <location>
        <begin position="2"/>
        <end position="67"/>
    </location>
</feature>
<dbReference type="PRINTS" id="PR00050">
    <property type="entry name" value="COLDSHOCK"/>
</dbReference>
<name>A0A1A9MHW7_9XANT</name>
<dbReference type="PANTHER" id="PTHR46565:SF20">
    <property type="entry name" value="COLD SHOCK DOMAIN-CONTAINING PROTEIN 4"/>
    <property type="match status" value="1"/>
</dbReference>
<dbReference type="PROSITE" id="PS00352">
    <property type="entry name" value="CSD_1"/>
    <property type="match status" value="1"/>
</dbReference>
<dbReference type="InterPro" id="IPR019844">
    <property type="entry name" value="CSD_CS"/>
</dbReference>
<dbReference type="InterPro" id="IPR011129">
    <property type="entry name" value="CSD"/>
</dbReference>
<reference evidence="5 8" key="2">
    <citation type="submission" date="2023-12" db="EMBL/GenBank/DDBJ databases">
        <title>Genome sequencing of Xanthomonas floridensis.</title>
        <authorList>
            <person name="Greer S."/>
            <person name="Harrison J."/>
            <person name="Grant M."/>
            <person name="Vicente J."/>
            <person name="Studholme D."/>
        </authorList>
    </citation>
    <scope>NUCLEOTIDE SEQUENCE [LARGE SCALE GENOMIC DNA]</scope>
    <source>
        <strain evidence="5 8">WHRI 8848</strain>
    </source>
</reference>
<dbReference type="Gene3D" id="2.40.50.140">
    <property type="entry name" value="Nucleic acid-binding proteins"/>
    <property type="match status" value="1"/>
</dbReference>
<evidence type="ECO:0000259" key="4">
    <source>
        <dbReference type="PROSITE" id="PS51857"/>
    </source>
</evidence>
<dbReference type="CDD" id="cd04458">
    <property type="entry name" value="CSP_CDS"/>
    <property type="match status" value="1"/>
</dbReference>
<evidence type="ECO:0000313" key="6">
    <source>
        <dbReference type="EMBL" id="OAG69416.1"/>
    </source>
</evidence>
<keyword evidence="3" id="KW-0812">Transmembrane</keyword>
<evidence type="ECO:0000313" key="5">
    <source>
        <dbReference type="EMBL" id="MEA5123475.1"/>
    </source>
</evidence>
<dbReference type="OrthoDB" id="72963at2"/>
<keyword evidence="3" id="KW-1133">Transmembrane helix</keyword>